<sequence>MNLQEQIGVLAAGVDQLIQAAAAVQGTRADERAAAEPLQTSPVASSEVEAVSAADAVATALAATPEAEAAASTEAVAVAEAREHVEPIEPVVPVESVVPAEPVEAAETVEAVSAVETAEPAAAGAPPELLVARPTQNEITLTIGGQTVTLNAVQIGQMIEELANARASMQPEPPPGIPPGWRFASTKNPVMAVQKQSNGDRLLVMRHTGHGWVPFTFSPDIVVQMYMMLTQR</sequence>
<comment type="caution">
    <text evidence="1">The sequence shown here is derived from an EMBL/GenBank/DDBJ whole genome shotgun (WGS) entry which is preliminary data.</text>
</comment>
<evidence type="ECO:0000313" key="2">
    <source>
        <dbReference type="Proteomes" id="UP000245712"/>
    </source>
</evidence>
<proteinExistence type="predicted"/>
<name>A0ABX5KKX1_9BURK</name>
<dbReference type="EMBL" id="QEOB01000013">
    <property type="protein sequence ID" value="PVX78965.1"/>
    <property type="molecule type" value="Genomic_DNA"/>
</dbReference>
<protein>
    <recommendedName>
        <fullName evidence="3">Phage tail protein</fullName>
    </recommendedName>
</protein>
<evidence type="ECO:0000313" key="1">
    <source>
        <dbReference type="EMBL" id="PVX78965.1"/>
    </source>
</evidence>
<reference evidence="1 2" key="1">
    <citation type="submission" date="2018-05" db="EMBL/GenBank/DDBJ databases">
        <title>Genomic Encyclopedia of Type Strains, Phase IV (KMG-V): Genome sequencing to study the core and pangenomes of soil and plant-associated prokaryotes.</title>
        <authorList>
            <person name="Whitman W."/>
        </authorList>
    </citation>
    <scope>NUCLEOTIDE SEQUENCE [LARGE SCALE GENOMIC DNA]</scope>
    <source>
        <strain evidence="1 2">SCZa-39</strain>
    </source>
</reference>
<dbReference type="Proteomes" id="UP000245712">
    <property type="component" value="Unassembled WGS sequence"/>
</dbReference>
<organism evidence="1 2">
    <name type="scientific">Paraburkholderia unamae</name>
    <dbReference type="NCBI Taxonomy" id="219649"/>
    <lineage>
        <taxon>Bacteria</taxon>
        <taxon>Pseudomonadati</taxon>
        <taxon>Pseudomonadota</taxon>
        <taxon>Betaproteobacteria</taxon>
        <taxon>Burkholderiales</taxon>
        <taxon>Burkholderiaceae</taxon>
        <taxon>Paraburkholderia</taxon>
    </lineage>
</organism>
<accession>A0ABX5KKX1</accession>
<dbReference type="RefSeq" id="WP_116612788.1">
    <property type="nucleotide sequence ID" value="NZ_CAJZAT010000164.1"/>
</dbReference>
<evidence type="ECO:0008006" key="3">
    <source>
        <dbReference type="Google" id="ProtNLM"/>
    </source>
</evidence>
<keyword evidence="2" id="KW-1185">Reference proteome</keyword>
<gene>
    <name evidence="1" type="ORF">C7402_113238</name>
</gene>